<evidence type="ECO:0000313" key="1">
    <source>
        <dbReference type="EMBL" id="AER68059.1"/>
    </source>
</evidence>
<dbReference type="RefSeq" id="WP_014235126.1">
    <property type="nucleotide sequence ID" value="NC_016615.1"/>
</dbReference>
<dbReference type="AlphaFoldDB" id="G8DC59"/>
<proteinExistence type="predicted"/>
<dbReference type="Pfam" id="PF14137">
    <property type="entry name" value="DUF4304"/>
    <property type="match status" value="1"/>
</dbReference>
<geneLocation type="plasmid" evidence="1">
    <name>pPRH</name>
</geneLocation>
<name>G8DC59_9MICC</name>
<dbReference type="EMBL" id="HQ624979">
    <property type="protein sequence ID" value="AER68059.1"/>
    <property type="molecule type" value="Genomic_DNA"/>
</dbReference>
<evidence type="ECO:0008006" key="2">
    <source>
        <dbReference type="Google" id="ProtNLM"/>
    </source>
</evidence>
<keyword evidence="1" id="KW-0614">Plasmid</keyword>
<accession>G8DC59</accession>
<sequence>MRGNVIQTAFDDFMKSLGFSKKSGSWYRTSDDVVSVVELQRSQYGPWYYVNLAAWLRALGEEKAPKEHKCHMRTRLDNLVGAGEARLTSLLDLEVAMPDAERRSMLTEFLREHLRPALDAMSSLEALHAPEGQKMVALSVVTGPARQLLKV</sequence>
<reference evidence="1" key="1">
    <citation type="journal article" date="2012" name="FEMS Microbiol. Lett.">
        <title>Construction of Escherichia coli-Arthrobacter-Rhodococcus shuttle vectors based on a cryptic plasmid from Arthrobacter rhombi and investigation of their application for functional screening.</title>
        <authorList>
            <person name="Stanislauskiene R."/>
            <person name="Gasparaviciute R."/>
            <person name="Vaitekunas J."/>
            <person name="Meskiene R."/>
            <person name="Rutkiene R."/>
            <person name="Casaite V."/>
            <person name="Meskys R."/>
        </authorList>
    </citation>
    <scope>NUCLEOTIDE SEQUENCE</scope>
    <source>
        <strain evidence="1">PRH1</strain>
        <plasmid evidence="1">pPRH</plasmid>
    </source>
</reference>
<protein>
    <recommendedName>
        <fullName evidence="2">DUF4304 domain-containing protein</fullName>
    </recommendedName>
</protein>
<dbReference type="InterPro" id="IPR025412">
    <property type="entry name" value="DUF4304"/>
</dbReference>
<organism evidence="1">
    <name type="scientific">Arthrobacter rhombi</name>
    <dbReference type="NCBI Taxonomy" id="71253"/>
    <lineage>
        <taxon>Bacteria</taxon>
        <taxon>Bacillati</taxon>
        <taxon>Actinomycetota</taxon>
        <taxon>Actinomycetes</taxon>
        <taxon>Micrococcales</taxon>
        <taxon>Micrococcaceae</taxon>
        <taxon>Arthrobacter</taxon>
    </lineage>
</organism>